<comment type="caution">
    <text evidence="5">The sequence shown here is derived from an EMBL/GenBank/DDBJ whole genome shotgun (WGS) entry which is preliminary data.</text>
</comment>
<proteinExistence type="predicted"/>
<dbReference type="InterPro" id="IPR015927">
    <property type="entry name" value="Peptidase_S24_S26A/B/C"/>
</dbReference>
<evidence type="ECO:0000259" key="4">
    <source>
        <dbReference type="Pfam" id="PF00717"/>
    </source>
</evidence>
<dbReference type="InterPro" id="IPR036286">
    <property type="entry name" value="LexA/Signal_pep-like_sf"/>
</dbReference>
<dbReference type="InterPro" id="IPR039418">
    <property type="entry name" value="LexA-like"/>
</dbReference>
<protein>
    <submittedName>
        <fullName evidence="5">Helix-turn-helix transcriptional regulator</fullName>
    </submittedName>
</protein>
<evidence type="ECO:0000256" key="2">
    <source>
        <dbReference type="ARBA" id="ARBA00023125"/>
    </source>
</evidence>
<keyword evidence="1" id="KW-0805">Transcription regulation</keyword>
<dbReference type="PANTHER" id="PTHR40661">
    <property type="match status" value="1"/>
</dbReference>
<dbReference type="SUPFAM" id="SSF51306">
    <property type="entry name" value="LexA/Signal peptidase"/>
    <property type="match status" value="1"/>
</dbReference>
<reference evidence="5 6" key="1">
    <citation type="submission" date="2024-02" db="EMBL/GenBank/DDBJ databases">
        <title>Expansion and revision of Xanthobacter and proposal of Roseixanthobacter gen. nov.</title>
        <authorList>
            <person name="Soltysiak M.P.M."/>
            <person name="Jalihal A."/>
            <person name="Ory A."/>
            <person name="Chrisophersen C."/>
            <person name="Lee A.D."/>
            <person name="Boulton J."/>
            <person name="Springer M."/>
        </authorList>
    </citation>
    <scope>NUCLEOTIDE SEQUENCE [LARGE SCALE GENOMIC DNA]</scope>
    <source>
        <strain evidence="5 6">CB5</strain>
    </source>
</reference>
<dbReference type="Pfam" id="PF00717">
    <property type="entry name" value="Peptidase_S24"/>
    <property type="match status" value="1"/>
</dbReference>
<dbReference type="Gene3D" id="2.10.109.10">
    <property type="entry name" value="Umud Fragment, subunit A"/>
    <property type="match status" value="1"/>
</dbReference>
<dbReference type="RefSeq" id="WP_250166674.1">
    <property type="nucleotide sequence ID" value="NZ_JAMJXC010000007.1"/>
</dbReference>
<keyword evidence="3" id="KW-0804">Transcription</keyword>
<organism evidence="5 6">
    <name type="scientific">Xanthobacter aminoxidans</name>
    <dbReference type="NCBI Taxonomy" id="186280"/>
    <lineage>
        <taxon>Bacteria</taxon>
        <taxon>Pseudomonadati</taxon>
        <taxon>Pseudomonadota</taxon>
        <taxon>Alphaproteobacteria</taxon>
        <taxon>Hyphomicrobiales</taxon>
        <taxon>Xanthobacteraceae</taxon>
        <taxon>Xanthobacter</taxon>
    </lineage>
</organism>
<evidence type="ECO:0000256" key="1">
    <source>
        <dbReference type="ARBA" id="ARBA00023015"/>
    </source>
</evidence>
<gene>
    <name evidence="5" type="ORF">V5F30_04115</name>
</gene>
<keyword evidence="2" id="KW-0238">DNA-binding</keyword>
<dbReference type="CDD" id="cd06529">
    <property type="entry name" value="S24_LexA-like"/>
    <property type="match status" value="1"/>
</dbReference>
<name>A0ABW6ZC56_9HYPH</name>
<feature type="domain" description="Peptidase S24/S26A/S26B/S26C" evidence="4">
    <location>
        <begin position="105"/>
        <end position="224"/>
    </location>
</feature>
<evidence type="ECO:0000256" key="3">
    <source>
        <dbReference type="ARBA" id="ARBA00023163"/>
    </source>
</evidence>
<accession>A0ABW6ZC56</accession>
<evidence type="ECO:0000313" key="6">
    <source>
        <dbReference type="Proteomes" id="UP001604043"/>
    </source>
</evidence>
<dbReference type="Proteomes" id="UP001604043">
    <property type="component" value="Unassembled WGS sequence"/>
</dbReference>
<dbReference type="EMBL" id="JBAFUR010000001">
    <property type="protein sequence ID" value="MFG1251373.1"/>
    <property type="molecule type" value="Genomic_DNA"/>
</dbReference>
<dbReference type="PANTHER" id="PTHR40661:SF3">
    <property type="entry name" value="FELS-1 PROPHAGE TRANSCRIPTIONAL REGULATOR"/>
    <property type="match status" value="1"/>
</dbReference>
<keyword evidence="6" id="KW-1185">Reference proteome</keyword>
<sequence length="228" mass="24656">MLTHGKIWRAVDELAEQHGLSTSGLARRAGLDPTTFNRSKRVTIDGRPRWPSTESIAKALAATGTSPEHFFSLLDGSDRTAAHGGGAGFAEDASPPPTRPLHAIPQIGFAQAGSGGFFDDAGFPVGAGWDEIVFPDVHDAHAYALEIAGDSMEPVYRDGDIVVVSPASEPRRGDRVVLKTKEGEVLAKELVRKTARHIELRSLNPAHEDRQIPLDQVDWIARIVWASQ</sequence>
<evidence type="ECO:0000313" key="5">
    <source>
        <dbReference type="EMBL" id="MFG1251373.1"/>
    </source>
</evidence>